<evidence type="ECO:0000256" key="4">
    <source>
        <dbReference type="SAM" id="MobiDB-lite"/>
    </source>
</evidence>
<comment type="subcellular location">
    <subcellularLocation>
        <location evidence="1">Cytoplasm</location>
    </subcellularLocation>
</comment>
<dbReference type="GO" id="GO:0005829">
    <property type="term" value="C:cytosol"/>
    <property type="evidence" value="ECO:0007669"/>
    <property type="project" value="TreeGrafter"/>
</dbReference>
<feature type="compositionally biased region" description="Polar residues" evidence="4">
    <location>
        <begin position="1"/>
        <end position="14"/>
    </location>
</feature>
<keyword evidence="6" id="KW-1185">Reference proteome</keyword>
<proteinExistence type="inferred from homology"/>
<dbReference type="AlphaFoldDB" id="A0A8H8A1E9"/>
<dbReference type="SUPFAM" id="SSF81296">
    <property type="entry name" value="E set domains"/>
    <property type="match status" value="1"/>
</dbReference>
<keyword evidence="3" id="KW-0963">Cytoplasm</keyword>
<evidence type="ECO:0000256" key="2">
    <source>
        <dbReference type="ARBA" id="ARBA00009758"/>
    </source>
</evidence>
<dbReference type="Gene3D" id="2.70.50.30">
    <property type="entry name" value="Coagulation Factor XIII, subunit A, domain 1"/>
    <property type="match status" value="1"/>
</dbReference>
<dbReference type="InterPro" id="IPR000406">
    <property type="entry name" value="Rho_GDI"/>
</dbReference>
<dbReference type="EMBL" id="JAEFCI010001444">
    <property type="protein sequence ID" value="KAG5462903.1"/>
    <property type="molecule type" value="Genomic_DNA"/>
</dbReference>
<evidence type="ECO:0000313" key="6">
    <source>
        <dbReference type="Proteomes" id="UP000673691"/>
    </source>
</evidence>
<comment type="similarity">
    <text evidence="2">Belongs to the Rho GDI family.</text>
</comment>
<accession>A0A8H8A1E9</accession>
<organism evidence="5 6">
    <name type="scientific">Olpidium bornovanus</name>
    <dbReference type="NCBI Taxonomy" id="278681"/>
    <lineage>
        <taxon>Eukaryota</taxon>
        <taxon>Fungi</taxon>
        <taxon>Fungi incertae sedis</taxon>
        <taxon>Olpidiomycota</taxon>
        <taxon>Olpidiomycotina</taxon>
        <taxon>Olpidiomycetes</taxon>
        <taxon>Olpidiales</taxon>
        <taxon>Olpidiaceae</taxon>
        <taxon>Olpidium</taxon>
    </lineage>
</organism>
<dbReference type="GO" id="GO:0007266">
    <property type="term" value="P:Rho protein signal transduction"/>
    <property type="evidence" value="ECO:0007669"/>
    <property type="project" value="InterPro"/>
</dbReference>
<dbReference type="OrthoDB" id="1683373at2759"/>
<dbReference type="PANTHER" id="PTHR10980">
    <property type="entry name" value="RHO GDP-DISSOCIATION INHIBITOR"/>
    <property type="match status" value="1"/>
</dbReference>
<dbReference type="GO" id="GO:0016020">
    <property type="term" value="C:membrane"/>
    <property type="evidence" value="ECO:0007669"/>
    <property type="project" value="TreeGrafter"/>
</dbReference>
<name>A0A8H8A1E9_9FUNG</name>
<dbReference type="InterPro" id="IPR014756">
    <property type="entry name" value="Ig_E-set"/>
</dbReference>
<feature type="compositionally biased region" description="Basic and acidic residues" evidence="4">
    <location>
        <begin position="31"/>
        <end position="41"/>
    </location>
</feature>
<dbReference type="Proteomes" id="UP000673691">
    <property type="component" value="Unassembled WGS sequence"/>
</dbReference>
<evidence type="ECO:0000256" key="3">
    <source>
        <dbReference type="ARBA" id="ARBA00022490"/>
    </source>
</evidence>
<feature type="region of interest" description="Disordered" evidence="4">
    <location>
        <begin position="1"/>
        <end position="41"/>
    </location>
</feature>
<evidence type="ECO:0000256" key="1">
    <source>
        <dbReference type="ARBA" id="ARBA00004496"/>
    </source>
</evidence>
<reference evidence="5 6" key="1">
    <citation type="journal article" name="Sci. Rep.">
        <title>Genome-scale phylogenetic analyses confirm Olpidium as the closest living zoosporic fungus to the non-flagellated, terrestrial fungi.</title>
        <authorList>
            <person name="Chang Y."/>
            <person name="Rochon D."/>
            <person name="Sekimoto S."/>
            <person name="Wang Y."/>
            <person name="Chovatia M."/>
            <person name="Sandor L."/>
            <person name="Salamov A."/>
            <person name="Grigoriev I.V."/>
            <person name="Stajich J.E."/>
            <person name="Spatafora J.W."/>
        </authorList>
    </citation>
    <scope>NUCLEOTIDE SEQUENCE [LARGE SCALE GENOMIC DNA]</scope>
    <source>
        <strain evidence="5">S191</strain>
    </source>
</reference>
<protein>
    <submittedName>
        <fullName evidence="5">Immunoglobulin E-set</fullName>
    </submittedName>
</protein>
<dbReference type="InterPro" id="IPR024792">
    <property type="entry name" value="RhoGDI_dom_sf"/>
</dbReference>
<dbReference type="Pfam" id="PF02115">
    <property type="entry name" value="Rho_GDI"/>
    <property type="match status" value="1"/>
</dbReference>
<sequence>MSQPNLASGAFQSSDDLETADAAGYRPGQKKTVDELKDLDKNDESLNKWKESLGLGKAVGPADDPRRVVVLWLALEVEGRPDVKVDLSTPEAVEKAKSQTITIKEGVEYRESSQPSV</sequence>
<dbReference type="PANTHER" id="PTHR10980:SF3">
    <property type="entry name" value="LD16419P"/>
    <property type="match status" value="1"/>
</dbReference>
<evidence type="ECO:0000313" key="5">
    <source>
        <dbReference type="EMBL" id="KAG5462903.1"/>
    </source>
</evidence>
<comment type="caution">
    <text evidence="5">The sequence shown here is derived from an EMBL/GenBank/DDBJ whole genome shotgun (WGS) entry which is preliminary data.</text>
</comment>
<gene>
    <name evidence="5" type="ORF">BJ554DRAFT_2943</name>
</gene>
<dbReference type="GO" id="GO:0005094">
    <property type="term" value="F:Rho GDP-dissociation inhibitor activity"/>
    <property type="evidence" value="ECO:0007669"/>
    <property type="project" value="InterPro"/>
</dbReference>